<keyword evidence="2" id="KW-0802">TPR repeat</keyword>
<dbReference type="PANTHER" id="PTHR16263:SF4">
    <property type="entry name" value="TETRATRICOPEPTIDE REPEAT PROTEIN 38"/>
    <property type="match status" value="1"/>
</dbReference>
<accession>A0A2P2MLB7</accession>
<name>A0A2P2MLB7_RHIMU</name>
<sequence>MSLLCMHSHKQTNTHKYTHYVAYKRGEREREMEGGVRQDRWGNEVKSSSDACITAINSYYLQFLSYGRERRVILEATLHDKNCVLANVLAAYSVSSCNPSRVALYLQSARSRLEEATSYEKAVFDAVTSLLCENRDDDVAFEFHSKVSKFF</sequence>
<evidence type="ECO:0000256" key="2">
    <source>
        <dbReference type="ARBA" id="ARBA00022803"/>
    </source>
</evidence>
<organism evidence="3">
    <name type="scientific">Rhizophora mucronata</name>
    <name type="common">Asiatic mangrove</name>
    <dbReference type="NCBI Taxonomy" id="61149"/>
    <lineage>
        <taxon>Eukaryota</taxon>
        <taxon>Viridiplantae</taxon>
        <taxon>Streptophyta</taxon>
        <taxon>Embryophyta</taxon>
        <taxon>Tracheophyta</taxon>
        <taxon>Spermatophyta</taxon>
        <taxon>Magnoliopsida</taxon>
        <taxon>eudicotyledons</taxon>
        <taxon>Gunneridae</taxon>
        <taxon>Pentapetalae</taxon>
        <taxon>rosids</taxon>
        <taxon>fabids</taxon>
        <taxon>Malpighiales</taxon>
        <taxon>Rhizophoraceae</taxon>
        <taxon>Rhizophora</taxon>
    </lineage>
</organism>
<evidence type="ECO:0000313" key="3">
    <source>
        <dbReference type="EMBL" id="MBX31000.1"/>
    </source>
</evidence>
<dbReference type="AlphaFoldDB" id="A0A2P2MLB7"/>
<protein>
    <submittedName>
        <fullName evidence="3">Integral membrane protein</fullName>
    </submittedName>
</protein>
<reference evidence="3" key="1">
    <citation type="submission" date="2018-02" db="EMBL/GenBank/DDBJ databases">
        <title>Rhizophora mucronata_Transcriptome.</title>
        <authorList>
            <person name="Meera S.P."/>
            <person name="Sreeshan A."/>
            <person name="Augustine A."/>
        </authorList>
    </citation>
    <scope>NUCLEOTIDE SEQUENCE</scope>
    <source>
        <tissue evidence="3">Leaf</tissue>
    </source>
</reference>
<dbReference type="PANTHER" id="PTHR16263">
    <property type="entry name" value="TETRATRICOPEPTIDE REPEAT PROTEIN 38"/>
    <property type="match status" value="1"/>
</dbReference>
<dbReference type="InterPro" id="IPR033891">
    <property type="entry name" value="TTC38"/>
</dbReference>
<proteinExistence type="predicted"/>
<keyword evidence="1" id="KW-0677">Repeat</keyword>
<dbReference type="EMBL" id="GGEC01050516">
    <property type="protein sequence ID" value="MBX31000.1"/>
    <property type="molecule type" value="Transcribed_RNA"/>
</dbReference>
<evidence type="ECO:0000256" key="1">
    <source>
        <dbReference type="ARBA" id="ARBA00022737"/>
    </source>
</evidence>